<dbReference type="RefSeq" id="WP_390214098.1">
    <property type="nucleotide sequence ID" value="NZ_JBHLXJ010000018.1"/>
</dbReference>
<comment type="caution">
    <text evidence="4">The sequence shown here is derived from an EMBL/GenBank/DDBJ whole genome shotgun (WGS) entry which is preliminary data.</text>
</comment>
<keyword evidence="3" id="KW-0812">Transmembrane</keyword>
<gene>
    <name evidence="4" type="ORF">ACFFJH_16805</name>
</gene>
<dbReference type="Proteomes" id="UP001589844">
    <property type="component" value="Unassembled WGS sequence"/>
</dbReference>
<evidence type="ECO:0000313" key="4">
    <source>
        <dbReference type="EMBL" id="MFC0351483.1"/>
    </source>
</evidence>
<feature type="region of interest" description="Disordered" evidence="2">
    <location>
        <begin position="48"/>
        <end position="67"/>
    </location>
</feature>
<dbReference type="Gene3D" id="1.20.58.2200">
    <property type="match status" value="1"/>
</dbReference>
<keyword evidence="3" id="KW-0472">Membrane</keyword>
<reference evidence="4 5" key="1">
    <citation type="submission" date="2024-09" db="EMBL/GenBank/DDBJ databases">
        <authorList>
            <person name="Sun Q."/>
            <person name="Mori K."/>
        </authorList>
    </citation>
    <scope>NUCLEOTIDE SEQUENCE [LARGE SCALE GENOMIC DNA]</scope>
    <source>
        <strain evidence="4 5">CCM 8677</strain>
    </source>
</reference>
<sequence>MTTPHAHAVTGRIVRALIAFSLLIVLDQINPLNANHLAHAAAPEINESSSNLTQKTKSINTTENSNRNTNLRADLHLELNALLAENTRINQEKKSLLESDAQKVFWTQCLVGLMTFFMVISLFSFWRLHVKAAFNNSLAELTTGLRQFQDSILSLIDTRQLAHHSVVSSFHSSVMEHNSEPLSATTTSKTSINPNTEQEMSQVKNFVDAWLNVYTPGSSAHDRYVESTKNRPTSPLPWLSMIKGFRQENDQSNFESIRKEIKKLFNINVPSWNDHQDLGQKQIADYPHVLNKILELWHEDHVATYLERLLANSRINGRQGFDITLYENLENLMKLAQEPNRPRSVDQLKQIPLAAFLFVPKKSVSDSTNKLASVTTMVAAAPAELVNISKPLRDAQVPTQKSNLANEYKSEAQTASTPAAPHQLAQLPQLTETTQAASIPANSLSNLASEKSTEVAIQSPACVAHISPPQEDKPALPAYEVRLKLALAYIEIGDSEGACLLLEDVISDAPEEQRTYARNLLKTLEEKIAAH</sequence>
<accession>A0ABV6II34</accession>
<evidence type="ECO:0000313" key="5">
    <source>
        <dbReference type="Proteomes" id="UP001589844"/>
    </source>
</evidence>
<feature type="coiled-coil region" evidence="1">
    <location>
        <begin position="72"/>
        <end position="99"/>
    </location>
</feature>
<dbReference type="EMBL" id="JBHLXJ010000018">
    <property type="protein sequence ID" value="MFC0351483.1"/>
    <property type="molecule type" value="Genomic_DNA"/>
</dbReference>
<dbReference type="InterPro" id="IPR038440">
    <property type="entry name" value="FimV_C_sf"/>
</dbReference>
<evidence type="ECO:0000256" key="1">
    <source>
        <dbReference type="SAM" id="Coils"/>
    </source>
</evidence>
<dbReference type="InterPro" id="IPR020011">
    <property type="entry name" value="FimV_C"/>
</dbReference>
<keyword evidence="3" id="KW-1133">Transmembrane helix</keyword>
<evidence type="ECO:0000256" key="2">
    <source>
        <dbReference type="SAM" id="MobiDB-lite"/>
    </source>
</evidence>
<keyword evidence="5" id="KW-1185">Reference proteome</keyword>
<feature type="transmembrane region" description="Helical" evidence="3">
    <location>
        <begin position="104"/>
        <end position="126"/>
    </location>
</feature>
<evidence type="ECO:0000256" key="3">
    <source>
        <dbReference type="SAM" id="Phobius"/>
    </source>
</evidence>
<protein>
    <submittedName>
        <fullName evidence="4">FimV/HubP family polar landmark protein</fullName>
    </submittedName>
</protein>
<dbReference type="NCBIfam" id="TIGR03504">
    <property type="entry name" value="FimV_Cterm"/>
    <property type="match status" value="1"/>
</dbReference>
<name>A0ABV6II34_9BURK</name>
<proteinExistence type="predicted"/>
<keyword evidence="1" id="KW-0175">Coiled coil</keyword>
<organism evidence="4 5">
    <name type="scientific">Undibacterium danionis</name>
    <dbReference type="NCBI Taxonomy" id="1812100"/>
    <lineage>
        <taxon>Bacteria</taxon>
        <taxon>Pseudomonadati</taxon>
        <taxon>Pseudomonadota</taxon>
        <taxon>Betaproteobacteria</taxon>
        <taxon>Burkholderiales</taxon>
        <taxon>Oxalobacteraceae</taxon>
        <taxon>Undibacterium</taxon>
    </lineage>
</organism>